<accession>A0A0F9EQR5</accession>
<gene>
    <name evidence="1" type="ORF">LCGC14_2044590</name>
</gene>
<proteinExistence type="predicted"/>
<evidence type="ECO:0000313" key="1">
    <source>
        <dbReference type="EMBL" id="KKL76468.1"/>
    </source>
</evidence>
<organism evidence="1">
    <name type="scientific">marine sediment metagenome</name>
    <dbReference type="NCBI Taxonomy" id="412755"/>
    <lineage>
        <taxon>unclassified sequences</taxon>
        <taxon>metagenomes</taxon>
        <taxon>ecological metagenomes</taxon>
    </lineage>
</organism>
<comment type="caution">
    <text evidence="1">The sequence shown here is derived from an EMBL/GenBank/DDBJ whole genome shotgun (WGS) entry which is preliminary data.</text>
</comment>
<dbReference type="AlphaFoldDB" id="A0A0F9EQR5"/>
<protein>
    <submittedName>
        <fullName evidence="1">Uncharacterized protein</fullName>
    </submittedName>
</protein>
<reference evidence="1" key="1">
    <citation type="journal article" date="2015" name="Nature">
        <title>Complex archaea that bridge the gap between prokaryotes and eukaryotes.</title>
        <authorList>
            <person name="Spang A."/>
            <person name="Saw J.H."/>
            <person name="Jorgensen S.L."/>
            <person name="Zaremba-Niedzwiedzka K."/>
            <person name="Martijn J."/>
            <person name="Lind A.E."/>
            <person name="van Eijk R."/>
            <person name="Schleper C."/>
            <person name="Guy L."/>
            <person name="Ettema T.J."/>
        </authorList>
    </citation>
    <scope>NUCLEOTIDE SEQUENCE</scope>
</reference>
<name>A0A0F9EQR5_9ZZZZ</name>
<dbReference type="EMBL" id="LAZR01024035">
    <property type="protein sequence ID" value="KKL76468.1"/>
    <property type="molecule type" value="Genomic_DNA"/>
</dbReference>
<sequence>MEKVRALANLLRKFKKFQKTLSEEIVKIAEELANNKVEEYFIQQNEKVILKKVGERVCVNVSNLSKTDRVKAIHQYSKRGYTIE</sequence>